<dbReference type="SUPFAM" id="SSF56112">
    <property type="entry name" value="Protein kinase-like (PK-like)"/>
    <property type="match status" value="1"/>
</dbReference>
<dbReference type="InterPro" id="IPR032778">
    <property type="entry name" value="GF_recep_IV"/>
</dbReference>
<name>A0A1B1ACY2_SCHMD</name>
<dbReference type="InterPro" id="IPR001245">
    <property type="entry name" value="Ser-Thr/Tyr_kinase_cat_dom"/>
</dbReference>
<dbReference type="GO" id="GO:0038127">
    <property type="term" value="P:ERBB signaling pathway"/>
    <property type="evidence" value="ECO:0007669"/>
    <property type="project" value="UniProtKB-ARBA"/>
</dbReference>
<evidence type="ECO:0000256" key="5">
    <source>
        <dbReference type="ARBA" id="ARBA00022692"/>
    </source>
</evidence>
<keyword evidence="18" id="KW-0732">Signal</keyword>
<dbReference type="Pfam" id="PF07714">
    <property type="entry name" value="PK_Tyr_Ser-Thr"/>
    <property type="match status" value="1"/>
</dbReference>
<keyword evidence="8 15" id="KW-0067">ATP-binding</keyword>
<evidence type="ECO:0000256" key="9">
    <source>
        <dbReference type="ARBA" id="ARBA00022989"/>
    </source>
</evidence>
<dbReference type="InterPro" id="IPR020635">
    <property type="entry name" value="Tyr_kinase_cat_dom"/>
</dbReference>
<dbReference type="Gene3D" id="1.10.510.10">
    <property type="entry name" value="Transferase(Phosphotransferase) domain 1"/>
    <property type="match status" value="1"/>
</dbReference>
<dbReference type="SMART" id="SM00261">
    <property type="entry name" value="FU"/>
    <property type="match status" value="6"/>
</dbReference>
<feature type="domain" description="Protein kinase" evidence="19">
    <location>
        <begin position="892"/>
        <end position="1164"/>
    </location>
</feature>
<accession>A0A1B1ACY2</accession>
<dbReference type="Gene3D" id="2.10.220.10">
    <property type="entry name" value="Hormone Receptor, Insulin-like Growth Factor Receptor 1, Chain A, domain 2"/>
    <property type="match status" value="2"/>
</dbReference>
<evidence type="ECO:0000256" key="4">
    <source>
        <dbReference type="ARBA" id="ARBA00022679"/>
    </source>
</evidence>
<reference evidence="20" key="1">
    <citation type="journal article" date="2016" name="Sci. Rep.">
        <title>Evolution of the EGFR pathway in Metazoa and its diversification in the planarian Schmidtea mediterranea.</title>
        <authorList>
            <person name="Barberan S."/>
            <person name="Martin-Duran J.M."/>
            <person name="Cebria F."/>
        </authorList>
    </citation>
    <scope>NUCLEOTIDE SEQUENCE</scope>
</reference>
<dbReference type="PRINTS" id="PR00109">
    <property type="entry name" value="TYRKINASE"/>
</dbReference>
<dbReference type="InterPro" id="IPR011009">
    <property type="entry name" value="Kinase-like_dom_sf"/>
</dbReference>
<keyword evidence="11" id="KW-0829">Tyrosine-protein kinase</keyword>
<dbReference type="PANTHER" id="PTHR24416:SF566">
    <property type="entry name" value="EPIDERMAL GROWTH FACTOR RECEPTOR"/>
    <property type="match status" value="1"/>
</dbReference>
<evidence type="ECO:0000256" key="10">
    <source>
        <dbReference type="ARBA" id="ARBA00023136"/>
    </source>
</evidence>
<evidence type="ECO:0000256" key="17">
    <source>
        <dbReference type="SAM" id="Phobius"/>
    </source>
</evidence>
<dbReference type="EC" id="2.7.10.1" evidence="2"/>
<keyword evidence="6 15" id="KW-0547">Nucleotide-binding</keyword>
<evidence type="ECO:0000256" key="3">
    <source>
        <dbReference type="ARBA" id="ARBA00022553"/>
    </source>
</evidence>
<evidence type="ECO:0000256" key="7">
    <source>
        <dbReference type="ARBA" id="ARBA00022777"/>
    </source>
</evidence>
<comment type="subcellular location">
    <subcellularLocation>
        <location evidence="1">Membrane</location>
        <topology evidence="1">Single-pass type I membrane protein</topology>
    </subcellularLocation>
</comment>
<evidence type="ECO:0000313" key="20">
    <source>
        <dbReference type="EMBL" id="ANP44414.1"/>
    </source>
</evidence>
<dbReference type="InterPro" id="IPR009030">
    <property type="entry name" value="Growth_fac_rcpt_cys_sf"/>
</dbReference>
<keyword evidence="4" id="KW-0808">Transferase</keyword>
<dbReference type="GO" id="GO:0005524">
    <property type="term" value="F:ATP binding"/>
    <property type="evidence" value="ECO:0007669"/>
    <property type="project" value="UniProtKB-UniRule"/>
</dbReference>
<evidence type="ECO:0000256" key="15">
    <source>
        <dbReference type="PROSITE-ProRule" id="PRU10141"/>
    </source>
</evidence>
<comment type="catalytic activity">
    <reaction evidence="14">
        <text>L-tyrosyl-[protein] + ATP = O-phospho-L-tyrosyl-[protein] + ADP + H(+)</text>
        <dbReference type="Rhea" id="RHEA:10596"/>
        <dbReference type="Rhea" id="RHEA-COMP:10136"/>
        <dbReference type="Rhea" id="RHEA-COMP:20101"/>
        <dbReference type="ChEBI" id="CHEBI:15378"/>
        <dbReference type="ChEBI" id="CHEBI:30616"/>
        <dbReference type="ChEBI" id="CHEBI:46858"/>
        <dbReference type="ChEBI" id="CHEBI:61978"/>
        <dbReference type="ChEBI" id="CHEBI:456216"/>
        <dbReference type="EC" id="2.7.10.1"/>
    </reaction>
</comment>
<dbReference type="InterPro" id="IPR006211">
    <property type="entry name" value="Furin-like_Cys-rich_dom"/>
</dbReference>
<dbReference type="PROSITE" id="PS00109">
    <property type="entry name" value="PROTEIN_KINASE_TYR"/>
    <property type="match status" value="1"/>
</dbReference>
<dbReference type="InterPro" id="IPR017441">
    <property type="entry name" value="Protein_kinase_ATP_BS"/>
</dbReference>
<dbReference type="GO" id="GO:0008284">
    <property type="term" value="P:positive regulation of cell population proliferation"/>
    <property type="evidence" value="ECO:0007669"/>
    <property type="project" value="TreeGrafter"/>
</dbReference>
<dbReference type="Gene3D" id="3.80.20.20">
    <property type="entry name" value="Receptor L-domain"/>
    <property type="match status" value="2"/>
</dbReference>
<evidence type="ECO:0000259" key="19">
    <source>
        <dbReference type="PROSITE" id="PS50011"/>
    </source>
</evidence>
<dbReference type="GO" id="GO:0004714">
    <property type="term" value="F:transmembrane receptor protein tyrosine kinase activity"/>
    <property type="evidence" value="ECO:0007669"/>
    <property type="project" value="UniProtKB-EC"/>
</dbReference>
<keyword evidence="10 17" id="KW-0472">Membrane</keyword>
<dbReference type="CDD" id="cd00064">
    <property type="entry name" value="FU"/>
    <property type="match status" value="2"/>
</dbReference>
<dbReference type="EMBL" id="KU850497">
    <property type="protein sequence ID" value="ANP44414.1"/>
    <property type="molecule type" value="mRNA"/>
</dbReference>
<keyword evidence="3" id="KW-0597">Phosphoprotein</keyword>
<dbReference type="GO" id="GO:0043235">
    <property type="term" value="C:receptor complex"/>
    <property type="evidence" value="ECO:0007669"/>
    <property type="project" value="TreeGrafter"/>
</dbReference>
<evidence type="ECO:0000256" key="16">
    <source>
        <dbReference type="SAM" id="MobiDB-lite"/>
    </source>
</evidence>
<evidence type="ECO:0000256" key="1">
    <source>
        <dbReference type="ARBA" id="ARBA00004479"/>
    </source>
</evidence>
<keyword evidence="9 17" id="KW-1133">Transmembrane helix</keyword>
<dbReference type="InterPro" id="IPR000494">
    <property type="entry name" value="Rcpt_L-dom"/>
</dbReference>
<feature type="chain" id="PRO_5008518597" description="receptor protein-tyrosine kinase" evidence="18">
    <location>
        <begin position="20"/>
        <end position="1297"/>
    </location>
</feature>
<evidence type="ECO:0000256" key="14">
    <source>
        <dbReference type="ARBA" id="ARBA00051243"/>
    </source>
</evidence>
<dbReference type="GO" id="GO:0022008">
    <property type="term" value="P:neurogenesis"/>
    <property type="evidence" value="ECO:0007669"/>
    <property type="project" value="TreeGrafter"/>
</dbReference>
<dbReference type="PROSITE" id="PS50011">
    <property type="entry name" value="PROTEIN_KINASE_DOM"/>
    <property type="match status" value="1"/>
</dbReference>
<protein>
    <recommendedName>
        <fullName evidence="2">receptor protein-tyrosine kinase</fullName>
        <ecNumber evidence="2">2.7.10.1</ecNumber>
    </recommendedName>
</protein>
<dbReference type="InterPro" id="IPR000719">
    <property type="entry name" value="Prot_kinase_dom"/>
</dbReference>
<dbReference type="SMART" id="SM00219">
    <property type="entry name" value="TyrKc"/>
    <property type="match status" value="1"/>
</dbReference>
<dbReference type="Pfam" id="PF01030">
    <property type="entry name" value="Recep_L_domain"/>
    <property type="match status" value="2"/>
</dbReference>
<dbReference type="PANTHER" id="PTHR24416">
    <property type="entry name" value="TYROSINE-PROTEIN KINASE RECEPTOR"/>
    <property type="match status" value="1"/>
</dbReference>
<evidence type="ECO:0000256" key="2">
    <source>
        <dbReference type="ARBA" id="ARBA00011902"/>
    </source>
</evidence>
<proteinExistence type="evidence at transcript level"/>
<keyword evidence="12 20" id="KW-0675">Receptor</keyword>
<keyword evidence="5 17" id="KW-0812">Transmembrane</keyword>
<evidence type="ECO:0000256" key="12">
    <source>
        <dbReference type="ARBA" id="ARBA00023170"/>
    </source>
</evidence>
<sequence length="1297" mass="149241">MGFVCNIIVVIILLESSLAIRQFDEEYPGVTICESSMTSGFQYFMPHSLMFLKGELGGNHNCTHVEGNLVIQNVWPDQESGDLGFLSSIIEVTGMIFMKNNSIKDIILPNLKVIRGQNSLALEKSEVSVYIDLLDEENSQYAIFPKLRVIANNSVYFKTKVKHKFLPQSIKWEELFENPKKQKLITYNKYMEHQCHSDCLRNDFPYCWSSSANHCQKQSKCVKEKVDNIEWCYFKMRNGEIDEGFCDEQCTGGCNGPKNSDCAVCKKYVNGNHCVEYCPPEFIYDRGNTKLNPNFKLRVGYMCANSCPVNLLQEVDACIYSCNSLHFYRVDNKCIRCQNSSVCAKKEFNINKIINEENEDVFYMTAAILKNFTDIEHVIGEFHFTAQSFDKALGGITLPMLYKHLGNVQYITGDLIIDGSNIVLKNLTFLQNLKEIRHLLTQSASAALNIMHTDLEFLGLRKLRRIFGKFEVHDSPGLCYADTLNWTGNILKNNQFDPIYPPCNKPCDSKCDSQGCWGPGSHMCYNCRGFRAVYNCVDRCEDEPGFYTNTSAIKKYTDNYDDGICQRCHPLCLQNCTGPRPTNCIGGCRYFKENDECVKNCSRKYFSFNKTCIKCHETCMENDKNQPLCTGESSILGLGGCSYCSKLIHKRDEKFYCYKDPCPRHYYLNKIDISEVMKRQKSKEIGICQPCLEPCLECSGNYTIYPTCEKCNGYWSGDRCVKQCFPIALNLPRNASCPYCNGNCVERCTVTPNDPFQCGSCNFKRLYLDNHNKSFQCVSECPQTHKYKHKDGNLTDIICMTRSQWLSYQENPKFISKWSLIILSVITVFLISSVYIFFRYVNKINQKKSVKYLKAIYSNIHEPDSRIILQNKKTIPNMNRLLLIPTTDLIFNINTKPIGTGAFGAVYRGVWKPSNKDLEKSDRDSLDVAVKVIRANRNIDIQEIMEEAKVMASVCHKHCLRLIGICLKYEMPCLITTFVELGSLDKYLRKHKSTLCSRTLLSWGEQIADGMTYLEIRGIIHRDLATRNVLLNDLEIIQITDFGLAHIVQCTEDNKNEIVISGGQVPIRWLALETLLNGIYSHKTDVWSFGITLWEIFTYGERPYDELDVREITSYLIQGNRLAQPEICSVDLYQLMCRCWYENANDRPSFETLMSTLSCFHQFPTCYLNIPNDSCLRPMKKDKHRLLSQISYDFQVYPKLNNIYKQHSLDGTISTFVGDYQDDIEGEPSLKRQSSGFSWSSKQTRSSQEIDKRLFYFRQHSAVSEDLEENDNFCRSDEQEESDSEYLEPKKIENFKL</sequence>
<dbReference type="Pfam" id="PF00757">
    <property type="entry name" value="Furin-like"/>
    <property type="match status" value="1"/>
</dbReference>
<dbReference type="GO" id="GO:0043066">
    <property type="term" value="P:negative regulation of apoptotic process"/>
    <property type="evidence" value="ECO:0007669"/>
    <property type="project" value="TreeGrafter"/>
</dbReference>
<dbReference type="GO" id="GO:0009925">
    <property type="term" value="C:basal plasma membrane"/>
    <property type="evidence" value="ECO:0007669"/>
    <property type="project" value="TreeGrafter"/>
</dbReference>
<dbReference type="PROSITE" id="PS00107">
    <property type="entry name" value="PROTEIN_KINASE_ATP"/>
    <property type="match status" value="1"/>
</dbReference>
<dbReference type="InterPro" id="IPR008266">
    <property type="entry name" value="Tyr_kinase_AS"/>
</dbReference>
<keyword evidence="7" id="KW-0418">Kinase</keyword>
<dbReference type="InterPro" id="IPR036941">
    <property type="entry name" value="Rcpt_L-dom_sf"/>
</dbReference>
<dbReference type="FunFam" id="1.10.510.10:FF:000027">
    <property type="entry name" value="Receptor protein-tyrosine kinase"/>
    <property type="match status" value="1"/>
</dbReference>
<feature type="region of interest" description="Disordered" evidence="16">
    <location>
        <begin position="1268"/>
        <end position="1288"/>
    </location>
</feature>
<feature type="transmembrane region" description="Helical" evidence="17">
    <location>
        <begin position="818"/>
        <end position="838"/>
    </location>
</feature>
<dbReference type="InterPro" id="IPR006212">
    <property type="entry name" value="Furin_repeat"/>
</dbReference>
<evidence type="ECO:0000256" key="6">
    <source>
        <dbReference type="ARBA" id="ARBA00022741"/>
    </source>
</evidence>
<feature type="binding site" evidence="15">
    <location>
        <position position="931"/>
    </location>
    <ligand>
        <name>ATP</name>
        <dbReference type="ChEBI" id="CHEBI:30616"/>
    </ligand>
</feature>
<keyword evidence="13" id="KW-0325">Glycoprotein</keyword>
<dbReference type="Pfam" id="PF14843">
    <property type="entry name" value="GF_recep_IV"/>
    <property type="match status" value="1"/>
</dbReference>
<evidence type="ECO:0000256" key="18">
    <source>
        <dbReference type="SAM" id="SignalP"/>
    </source>
</evidence>
<evidence type="ECO:0000256" key="13">
    <source>
        <dbReference type="ARBA" id="ARBA00023180"/>
    </source>
</evidence>
<dbReference type="SUPFAM" id="SSF57184">
    <property type="entry name" value="Growth factor receptor domain"/>
    <property type="match status" value="2"/>
</dbReference>
<evidence type="ECO:0000256" key="11">
    <source>
        <dbReference type="ARBA" id="ARBA00023137"/>
    </source>
</evidence>
<organism evidence="20">
    <name type="scientific">Schmidtea mediterranea</name>
    <name type="common">Freshwater planarian flatworm</name>
    <dbReference type="NCBI Taxonomy" id="79327"/>
    <lineage>
        <taxon>Eukaryota</taxon>
        <taxon>Metazoa</taxon>
        <taxon>Spiralia</taxon>
        <taxon>Lophotrochozoa</taxon>
        <taxon>Platyhelminthes</taxon>
        <taxon>Rhabditophora</taxon>
        <taxon>Seriata</taxon>
        <taxon>Tricladida</taxon>
        <taxon>Continenticola</taxon>
        <taxon>Geoplanoidea</taxon>
        <taxon>Dugesiidae</taxon>
        <taxon>Schmidtea</taxon>
    </lineage>
</organism>
<feature type="signal peptide" evidence="18">
    <location>
        <begin position="1"/>
        <end position="19"/>
    </location>
</feature>
<dbReference type="InterPro" id="IPR050122">
    <property type="entry name" value="RTK"/>
</dbReference>
<evidence type="ECO:0000256" key="8">
    <source>
        <dbReference type="ARBA" id="ARBA00022840"/>
    </source>
</evidence>
<dbReference type="SUPFAM" id="SSF52058">
    <property type="entry name" value="L domain-like"/>
    <property type="match status" value="2"/>
</dbReference>
<dbReference type="Gene3D" id="3.30.200.20">
    <property type="entry name" value="Phosphorylase Kinase, domain 1"/>
    <property type="match status" value="1"/>
</dbReference>